<feature type="binding site" evidence="11">
    <location>
        <position position="269"/>
    </location>
    <ligand>
        <name>a divalent metal cation</name>
        <dbReference type="ChEBI" id="CHEBI:60240"/>
    </ligand>
</feature>
<feature type="binding site" evidence="11">
    <location>
        <begin position="293"/>
        <end position="294"/>
    </location>
    <ligand>
        <name>4-CDP-2-C-methyl-D-erythritol 2-phosphate</name>
        <dbReference type="ChEBI" id="CHEBI:57919"/>
    </ligand>
</feature>
<feature type="binding site" evidence="11">
    <location>
        <position position="398"/>
    </location>
    <ligand>
        <name>4-CDP-2-C-methyl-D-erythritol 2-phosphate</name>
        <dbReference type="ChEBI" id="CHEBI:57919"/>
    </ligand>
</feature>
<dbReference type="Pfam" id="PF01128">
    <property type="entry name" value="IspD"/>
    <property type="match status" value="1"/>
</dbReference>
<keyword evidence="14" id="KW-1185">Reference proteome</keyword>
<dbReference type="FunFam" id="3.30.1330.50:FF:000001">
    <property type="entry name" value="2-C-methyl-D-erythritol 2,4-cyclodiphosphate synthase"/>
    <property type="match status" value="1"/>
</dbReference>
<dbReference type="GO" id="GO:0016114">
    <property type="term" value="P:terpenoid biosynthetic process"/>
    <property type="evidence" value="ECO:0007669"/>
    <property type="project" value="InterPro"/>
</dbReference>
<keyword evidence="6 11" id="KW-0548">Nucleotidyltransferase</keyword>
<feature type="site" description="Positions MEP for the nucleophilic attack" evidence="11">
    <location>
        <position position="159"/>
    </location>
</feature>
<dbReference type="PANTHER" id="PTHR43181:SF1">
    <property type="entry name" value="2-C-METHYL-D-ERYTHRITOL 2,4-CYCLODIPHOSPHATE SYNTHASE, CHLOROPLASTIC"/>
    <property type="match status" value="1"/>
</dbReference>
<dbReference type="Proteomes" id="UP000294813">
    <property type="component" value="Unassembled WGS sequence"/>
</dbReference>
<dbReference type="FunFam" id="3.90.550.10:FF:000003">
    <property type="entry name" value="2-C-methyl-D-erythritol 4-phosphate cytidylyltransferase"/>
    <property type="match status" value="1"/>
</dbReference>
<sequence length="416" mass="44181">MSNPSCAALIVAAGRGKRMGAPKNKVLLPLQGKPVIWWTLQGFLTHPAAFAPIVLVVAEDELAYMEGLIAGFGWADQVRLVAGGAERSDSVRAGLALLAMDSCEWVAVHDGARPLFSSAMLTRCLESARQRGSAVAAVPVKDTIKKAAPSGEVIDTPTRDQLFGIQTPQIFRYGELVRAYDRLGQAPVTDDAMVMERAGHPVYLAEGEYENVKLTTPEDLVIAEAILAKRTGESHGVVMSRLAPPTREAGTAPDDPVRMPRVGLGYDVHRLVEARPLILGGVTIPYHLGLLGHSDADVLLHAIKDAILGAAGMGDIGRHFPDSDPTYKGASSMMLLSVVVDKLRQANMRVQQVDATIVAQRPKLAPYIPEMVAGIAATIGVEPSRINVKATTTEGLGFTGTGEGIAAYAVATVRSM</sequence>
<feature type="site" description="Transition state stabilizer" evidence="11">
    <location>
        <position position="293"/>
    </location>
</feature>
<feature type="binding site" evidence="11">
    <location>
        <begin position="267"/>
        <end position="269"/>
    </location>
    <ligand>
        <name>4-CDP-2-C-methyl-D-erythritol 2-phosphate</name>
        <dbReference type="ChEBI" id="CHEBI:57919"/>
    </ligand>
</feature>
<evidence type="ECO:0000256" key="1">
    <source>
        <dbReference type="ARBA" id="ARBA00000200"/>
    </source>
</evidence>
<evidence type="ECO:0000256" key="7">
    <source>
        <dbReference type="ARBA" id="ARBA00022723"/>
    </source>
</evidence>
<dbReference type="InterPro" id="IPR003526">
    <property type="entry name" value="MECDP_synthase"/>
</dbReference>
<comment type="similarity">
    <text evidence="4">Belongs to the IspF family.</text>
</comment>
<feature type="domain" description="2-C-methyl-D-erythritol 2,4-cyclodiphosphate synthase" evidence="12">
    <location>
        <begin position="261"/>
        <end position="413"/>
    </location>
</feature>
<evidence type="ECO:0000256" key="4">
    <source>
        <dbReference type="ARBA" id="ARBA00008480"/>
    </source>
</evidence>
<comment type="caution">
    <text evidence="13">The sequence shown here is derived from an EMBL/GenBank/DDBJ whole genome shotgun (WGS) entry which is preliminary data.</text>
</comment>
<dbReference type="InterPro" id="IPR029044">
    <property type="entry name" value="Nucleotide-diphossugar_trans"/>
</dbReference>
<dbReference type="NCBIfam" id="TIGR00151">
    <property type="entry name" value="ispF"/>
    <property type="match status" value="1"/>
</dbReference>
<dbReference type="InterPro" id="IPR034683">
    <property type="entry name" value="IspD/TarI"/>
</dbReference>
<keyword evidence="7 11" id="KW-0479">Metal-binding</keyword>
<dbReference type="GO" id="GO:0046872">
    <property type="term" value="F:metal ion binding"/>
    <property type="evidence" value="ECO:0007669"/>
    <property type="project" value="UniProtKB-KW"/>
</dbReference>
<dbReference type="Pfam" id="PF02542">
    <property type="entry name" value="YgbB"/>
    <property type="match status" value="1"/>
</dbReference>
<feature type="site" description="Transition state stabilizer" evidence="11">
    <location>
        <position position="18"/>
    </location>
</feature>
<evidence type="ECO:0000256" key="5">
    <source>
        <dbReference type="ARBA" id="ARBA00022679"/>
    </source>
</evidence>
<dbReference type="InterPro" id="IPR036571">
    <property type="entry name" value="MECDP_synthase_sf"/>
</dbReference>
<comment type="similarity">
    <text evidence="11">In the N-terminal section; belongs to the IspD/TarI cytidylyltransferase family. IspD subfamily.</text>
</comment>
<dbReference type="HAMAP" id="MF_00108">
    <property type="entry name" value="IspD"/>
    <property type="match status" value="1"/>
</dbReference>
<feature type="site" description="Transition state stabilizer" evidence="11">
    <location>
        <position position="392"/>
    </location>
</feature>
<dbReference type="InterPro" id="IPR020555">
    <property type="entry name" value="MECDP_synthase_CS"/>
</dbReference>
<feature type="binding site" evidence="11">
    <location>
        <begin position="320"/>
        <end position="324"/>
    </location>
    <ligand>
        <name>4-CDP-2-C-methyl-D-erythritol 2-phosphate</name>
        <dbReference type="ChEBI" id="CHEBI:57919"/>
    </ligand>
</feature>
<evidence type="ECO:0000256" key="10">
    <source>
        <dbReference type="ARBA" id="ARBA00023268"/>
    </source>
</evidence>
<evidence type="ECO:0000256" key="8">
    <source>
        <dbReference type="ARBA" id="ARBA00023229"/>
    </source>
</evidence>
<dbReference type="Gene3D" id="3.30.1330.50">
    <property type="entry name" value="2-C-methyl-D-erythritol 2,4-cyclodiphosphate synthase"/>
    <property type="match status" value="1"/>
</dbReference>
<feature type="region of interest" description="2-C-methyl-D-erythritol 2,4-cyclodiphosphate synthase" evidence="11">
    <location>
        <begin position="261"/>
        <end position="416"/>
    </location>
</feature>
<dbReference type="EC" id="2.7.7.60" evidence="11"/>
<comment type="pathway">
    <text evidence="3 11">Isoprenoid biosynthesis; isopentenyl diphosphate biosynthesis via DXP pathway; isopentenyl diphosphate from 1-deoxy-D-xylulose 5-phosphate: step 4/6.</text>
</comment>
<keyword evidence="9 11" id="KW-0456">Lyase</keyword>
<evidence type="ECO:0000313" key="13">
    <source>
        <dbReference type="EMBL" id="TCP64667.1"/>
    </source>
</evidence>
<evidence type="ECO:0000256" key="6">
    <source>
        <dbReference type="ARBA" id="ARBA00022695"/>
    </source>
</evidence>
<evidence type="ECO:0000256" key="11">
    <source>
        <dbReference type="HAMAP-Rule" id="MF_01520"/>
    </source>
</evidence>
<accession>A0A4R2RQH7</accession>
<dbReference type="PROSITE" id="PS01350">
    <property type="entry name" value="ISPF"/>
    <property type="match status" value="1"/>
</dbReference>
<feature type="site" description="Transition state stabilizer" evidence="11">
    <location>
        <position position="25"/>
    </location>
</feature>
<reference evidence="13 14" key="1">
    <citation type="submission" date="2019-03" db="EMBL/GenBank/DDBJ databases">
        <title>Genomic Encyclopedia of Type Strains, Phase IV (KMG-IV): sequencing the most valuable type-strain genomes for metagenomic binning, comparative biology and taxonomic classification.</title>
        <authorList>
            <person name="Goeker M."/>
        </authorList>
    </citation>
    <scope>NUCLEOTIDE SEQUENCE [LARGE SCALE GENOMIC DNA]</scope>
    <source>
        <strain evidence="13 14">DSM 11170</strain>
    </source>
</reference>
<dbReference type="HAMAP" id="MF_01520">
    <property type="entry name" value="IspDF"/>
    <property type="match status" value="1"/>
</dbReference>
<evidence type="ECO:0000259" key="12">
    <source>
        <dbReference type="Pfam" id="PF02542"/>
    </source>
</evidence>
<comment type="caution">
    <text evidence="11">Lacks conserved residue(s) required for the propagation of feature annotation.</text>
</comment>
<dbReference type="InterPro" id="IPR026596">
    <property type="entry name" value="IspD/F"/>
</dbReference>
<gene>
    <name evidence="11" type="primary">ispDF</name>
    <name evidence="13" type="ORF">EDD73_10820</name>
</gene>
<name>A0A4R2RQH7_9FIRM</name>
<dbReference type="UniPathway" id="UPA00056">
    <property type="reaction ID" value="UER00093"/>
</dbReference>
<comment type="catalytic activity">
    <reaction evidence="1 11">
        <text>4-CDP-2-C-methyl-D-erythritol 2-phosphate = 2-C-methyl-D-erythritol 2,4-cyclic diphosphate + CMP</text>
        <dbReference type="Rhea" id="RHEA:23864"/>
        <dbReference type="ChEBI" id="CHEBI:57919"/>
        <dbReference type="ChEBI" id="CHEBI:58483"/>
        <dbReference type="ChEBI" id="CHEBI:60377"/>
        <dbReference type="EC" id="4.6.1.12"/>
    </reaction>
</comment>
<comment type="function">
    <text evidence="11">Bifunctional enzyme that catalyzes the formation of 4-diphosphocytidyl-2-C-methyl-D-erythritol from CTP and 2-C-methyl-D-erythritol 4-phosphate (MEP) (IspD), and catalyzes the conversion of 4-diphosphocytidyl-2-C-methyl-D-erythritol 2-phosphate (CDP-ME2P) to 2-C-methyl-D-erythritol 2,4-cyclodiphosphate (ME-CPP) with a corresponding release of cytidine 5-monophosphate (CMP) (IspF).</text>
</comment>
<feature type="binding site" evidence="11">
    <location>
        <position position="267"/>
    </location>
    <ligand>
        <name>a divalent metal cation</name>
        <dbReference type="ChEBI" id="CHEBI:60240"/>
    </ligand>
</feature>
<keyword evidence="5 11" id="KW-0808">Transferase</keyword>
<comment type="pathway">
    <text evidence="11">Isoprenoid biosynthesis; isopentenyl diphosphate biosynthesis via DXP pathway; isopentenyl diphosphate from 1-deoxy-D-xylulose 5-phosphate: step 2/6.</text>
</comment>
<dbReference type="AlphaFoldDB" id="A0A4R2RQH7"/>
<comment type="similarity">
    <text evidence="11">In the C-terminal section; belongs to the IspF family.</text>
</comment>
<protein>
    <recommendedName>
        <fullName evidence="11">Bifunctional enzyme IspD/IspF</fullName>
    </recommendedName>
    <domain>
        <recommendedName>
            <fullName evidence="11">2-C-methyl-D-erythritol 4-phosphate cytidylyltransferase</fullName>
            <ecNumber evidence="11">2.7.7.60</ecNumber>
        </recommendedName>
        <alternativeName>
            <fullName evidence="11">4-diphosphocytidyl-2C-methyl-D-erythritol synthase</fullName>
        </alternativeName>
        <alternativeName>
            <fullName evidence="11">MEP cytidylyltransferase</fullName>
            <shortName evidence="11">MCT</shortName>
        </alternativeName>
    </domain>
    <domain>
        <recommendedName>
            <fullName evidence="11">2-C-methyl-D-erythritol 2,4-cyclodiphosphate synthase</fullName>
            <shortName evidence="11">MECDP-synthase</shortName>
            <shortName evidence="11">MECPP-synthase</shortName>
            <shortName evidence="11">MECPS</shortName>
            <ecNumber evidence="11">4.6.1.12</ecNumber>
        </recommendedName>
    </domain>
</protein>
<evidence type="ECO:0000256" key="2">
    <source>
        <dbReference type="ARBA" id="ARBA00001968"/>
    </source>
</evidence>
<feature type="binding site" evidence="11">
    <location>
        <begin position="315"/>
        <end position="317"/>
    </location>
    <ligand>
        <name>4-CDP-2-C-methyl-D-erythritol 2-phosphate</name>
        <dbReference type="ChEBI" id="CHEBI:57919"/>
    </ligand>
</feature>
<feature type="binding site" evidence="11">
    <location>
        <position position="301"/>
    </location>
    <ligand>
        <name>a divalent metal cation</name>
        <dbReference type="ChEBI" id="CHEBI:60240"/>
    </ligand>
</feature>
<comment type="catalytic activity">
    <reaction evidence="11">
        <text>2-C-methyl-D-erythritol 4-phosphate + CTP + H(+) = 4-CDP-2-C-methyl-D-erythritol + diphosphate</text>
        <dbReference type="Rhea" id="RHEA:13429"/>
        <dbReference type="ChEBI" id="CHEBI:15378"/>
        <dbReference type="ChEBI" id="CHEBI:33019"/>
        <dbReference type="ChEBI" id="CHEBI:37563"/>
        <dbReference type="ChEBI" id="CHEBI:57823"/>
        <dbReference type="ChEBI" id="CHEBI:58262"/>
        <dbReference type="EC" id="2.7.7.60"/>
    </reaction>
</comment>
<keyword evidence="8 11" id="KW-0414">Isoprene biosynthesis</keyword>
<evidence type="ECO:0000313" key="14">
    <source>
        <dbReference type="Proteomes" id="UP000294813"/>
    </source>
</evidence>
<dbReference type="SUPFAM" id="SSF69765">
    <property type="entry name" value="IpsF-like"/>
    <property type="match status" value="1"/>
</dbReference>
<dbReference type="NCBIfam" id="TIGR00453">
    <property type="entry name" value="ispD"/>
    <property type="match status" value="1"/>
</dbReference>
<dbReference type="GO" id="GO:0008685">
    <property type="term" value="F:2-C-methyl-D-erythritol 2,4-cyclodiphosphate synthase activity"/>
    <property type="evidence" value="ECO:0007669"/>
    <property type="project" value="UniProtKB-UniRule"/>
</dbReference>
<feature type="binding site" evidence="11">
    <location>
        <begin position="391"/>
        <end position="394"/>
    </location>
    <ligand>
        <name>4-CDP-2-C-methyl-D-erythritol 2-phosphate</name>
        <dbReference type="ChEBI" id="CHEBI:57919"/>
    </ligand>
</feature>
<dbReference type="HAMAP" id="MF_00107">
    <property type="entry name" value="IspF"/>
    <property type="match status" value="1"/>
</dbReference>
<dbReference type="PANTHER" id="PTHR43181">
    <property type="entry name" value="2-C-METHYL-D-ERYTHRITOL 2,4-CYCLODIPHOSPHATE SYNTHASE, CHLOROPLASTIC"/>
    <property type="match status" value="1"/>
</dbReference>
<dbReference type="Gene3D" id="3.90.550.10">
    <property type="entry name" value="Spore Coat Polysaccharide Biosynthesis Protein SpsA, Chain A"/>
    <property type="match status" value="1"/>
</dbReference>
<dbReference type="GO" id="GO:0050518">
    <property type="term" value="F:2-C-methyl-D-erythritol 4-phosphate cytidylyltransferase activity"/>
    <property type="evidence" value="ECO:0007669"/>
    <property type="project" value="UniProtKB-UniRule"/>
</dbReference>
<dbReference type="RefSeq" id="WP_243116809.1">
    <property type="nucleotide sequence ID" value="NZ_JAOQNU010000008.1"/>
</dbReference>
<dbReference type="GO" id="GO:0019288">
    <property type="term" value="P:isopentenyl diphosphate biosynthetic process, methylerythritol 4-phosphate pathway"/>
    <property type="evidence" value="ECO:0007669"/>
    <property type="project" value="UniProtKB-UniRule"/>
</dbReference>
<dbReference type="SUPFAM" id="SSF53448">
    <property type="entry name" value="Nucleotide-diphospho-sugar transferases"/>
    <property type="match status" value="1"/>
</dbReference>
<dbReference type="InterPro" id="IPR001228">
    <property type="entry name" value="IspD"/>
</dbReference>
<keyword evidence="10 11" id="KW-0511">Multifunctional enzyme</keyword>
<proteinExistence type="inferred from homology"/>
<evidence type="ECO:0000256" key="3">
    <source>
        <dbReference type="ARBA" id="ARBA00004709"/>
    </source>
</evidence>
<dbReference type="CDD" id="cd02516">
    <property type="entry name" value="CDP-ME_synthetase"/>
    <property type="match status" value="1"/>
</dbReference>
<dbReference type="EMBL" id="SLXT01000008">
    <property type="protein sequence ID" value="TCP64667.1"/>
    <property type="molecule type" value="Genomic_DNA"/>
</dbReference>
<evidence type="ECO:0000256" key="9">
    <source>
        <dbReference type="ARBA" id="ARBA00023239"/>
    </source>
</evidence>
<organism evidence="13 14">
    <name type="scientific">Heliophilum fasciatum</name>
    <dbReference type="NCBI Taxonomy" id="35700"/>
    <lineage>
        <taxon>Bacteria</taxon>
        <taxon>Bacillati</taxon>
        <taxon>Bacillota</taxon>
        <taxon>Clostridia</taxon>
        <taxon>Eubacteriales</taxon>
        <taxon>Heliobacteriaceae</taxon>
        <taxon>Heliophilum</taxon>
    </lineage>
</organism>
<feature type="site" description="Positions MEP for the nucleophilic attack" evidence="11">
    <location>
        <position position="213"/>
    </location>
</feature>
<comment type="cofactor">
    <cofactor evidence="2 11">
        <name>a divalent metal cation</name>
        <dbReference type="ChEBI" id="CHEBI:60240"/>
    </cofactor>
</comment>
<dbReference type="EC" id="4.6.1.12" evidence="11"/>
<dbReference type="CDD" id="cd00554">
    <property type="entry name" value="MECDP_synthase"/>
    <property type="match status" value="1"/>
</dbReference>
<feature type="region of interest" description="2-C-methyl-D-erythritol 4-phosphate cytidylyltransferase" evidence="11">
    <location>
        <begin position="1"/>
        <end position="260"/>
    </location>
</feature>